<evidence type="ECO:0000313" key="2">
    <source>
        <dbReference type="EMBL" id="RSN77489.1"/>
    </source>
</evidence>
<keyword evidence="3" id="KW-1185">Reference proteome</keyword>
<evidence type="ECO:0000313" key="3">
    <source>
        <dbReference type="Proteomes" id="UP000277582"/>
    </source>
</evidence>
<dbReference type="Gene3D" id="3.90.550.10">
    <property type="entry name" value="Spore Coat Polysaccharide Biosynthesis Protein SpsA, Chain A"/>
    <property type="match status" value="1"/>
</dbReference>
<dbReference type="GO" id="GO:0008879">
    <property type="term" value="F:glucose-1-phosphate thymidylyltransferase activity"/>
    <property type="evidence" value="ECO:0007669"/>
    <property type="project" value="UniProtKB-EC"/>
</dbReference>
<dbReference type="RefSeq" id="WP_125670489.1">
    <property type="nucleotide sequence ID" value="NZ_RCOS01000031.1"/>
</dbReference>
<accession>A0A3R9R8R5</accession>
<dbReference type="CDD" id="cd04189">
    <property type="entry name" value="G1P_TT_long"/>
    <property type="match status" value="1"/>
</dbReference>
<dbReference type="OrthoDB" id="15372at2157"/>
<proteinExistence type="predicted"/>
<keyword evidence="2" id="KW-0808">Transferase</keyword>
<organism evidence="2 3">
    <name type="scientific">Candidatus Methanodesulfokora washburnensis</name>
    <dbReference type="NCBI Taxonomy" id="2478471"/>
    <lineage>
        <taxon>Archaea</taxon>
        <taxon>Thermoproteota</taxon>
        <taxon>Candidatus Korarchaeia</taxon>
        <taxon>Candidatus Korarchaeia incertae sedis</taxon>
        <taxon>Candidatus Methanodesulfokora</taxon>
    </lineage>
</organism>
<keyword evidence="2" id="KW-0548">Nucleotidyltransferase</keyword>
<dbReference type="InterPro" id="IPR029044">
    <property type="entry name" value="Nucleotide-diphossugar_trans"/>
</dbReference>
<dbReference type="InterPro" id="IPR005908">
    <property type="entry name" value="G1P_thy_trans_l"/>
</dbReference>
<protein>
    <submittedName>
        <fullName evidence="2">Glucose-1-phosphate thymidylyltransferase</fullName>
        <ecNumber evidence="2">2.7.7.24</ecNumber>
    </submittedName>
</protein>
<sequence length="354" mass="39285">MKGIILHGGAGTRLRPLTYSGPKQLIPVANKPVSQYVLEDLRSCGIKDIAIVLGETFPELVKEHYGNGEKFGVRITYIYQGKPLGIAHAVSLCRDFVGDSEFIVYLGDNILQHGIKAHFERFLSEGYDAMVLLKEVEDPTRFGVAQFDAKRRLIRLVEKPKEPPSNYALVGVYFLKPVIFDAIKDLKPSWRGELEITDALQMLIERGFNVGYDFVKGWWFDTGKKDDILTVNARILDERITGCIKGALENSRVEGRVEIGEGTRVINSLIRGPSIIGEKCTIRNSYIGPYTSIGNGTSVVDSSIEYSVVMENVSISGVDGLDECLIGRCARIVKAEGNRKAVKLHLSDYSEVIL</sequence>
<dbReference type="Pfam" id="PF00483">
    <property type="entry name" value="NTP_transferase"/>
    <property type="match status" value="1"/>
</dbReference>
<dbReference type="EMBL" id="RCOS01000031">
    <property type="protein sequence ID" value="RSN77489.1"/>
    <property type="molecule type" value="Genomic_DNA"/>
</dbReference>
<dbReference type="PANTHER" id="PTHR42883">
    <property type="entry name" value="GLUCOSE-1-PHOSPHATE THYMIDYLTRANSFERASE"/>
    <property type="match status" value="1"/>
</dbReference>
<dbReference type="NCBIfam" id="TIGR01208">
    <property type="entry name" value="rmlA_long"/>
    <property type="match status" value="1"/>
</dbReference>
<dbReference type="Gene3D" id="2.160.10.10">
    <property type="entry name" value="Hexapeptide repeat proteins"/>
    <property type="match status" value="1"/>
</dbReference>
<reference evidence="2 3" key="1">
    <citation type="submission" date="2018-10" db="EMBL/GenBank/DDBJ databases">
        <title>Co-occurring genomic capacity for anaerobic methane metabolism and dissimilatory sulfite reduction discovered in the Korarchaeota.</title>
        <authorList>
            <person name="Mckay L.J."/>
            <person name="Dlakic M."/>
            <person name="Fields M.W."/>
            <person name="Delmont T.O."/>
            <person name="Eren A.M."/>
            <person name="Jay Z.J."/>
            <person name="Klingelsmith K.B."/>
            <person name="Rusch D.B."/>
            <person name="Inskeep W.P."/>
        </authorList>
    </citation>
    <scope>NUCLEOTIDE SEQUENCE [LARGE SCALE GENOMIC DNA]</scope>
    <source>
        <strain evidence="2 3">MDKW</strain>
    </source>
</reference>
<evidence type="ECO:0000259" key="1">
    <source>
        <dbReference type="Pfam" id="PF00483"/>
    </source>
</evidence>
<dbReference type="Proteomes" id="UP000277582">
    <property type="component" value="Unassembled WGS sequence"/>
</dbReference>
<dbReference type="InterPro" id="IPR005835">
    <property type="entry name" value="NTP_transferase_dom"/>
</dbReference>
<dbReference type="SUPFAM" id="SSF53448">
    <property type="entry name" value="Nucleotide-diphospho-sugar transferases"/>
    <property type="match status" value="1"/>
</dbReference>
<feature type="domain" description="Nucleotidyl transferase" evidence="1">
    <location>
        <begin position="2"/>
        <end position="237"/>
    </location>
</feature>
<dbReference type="AlphaFoldDB" id="A0A3R9R8R5"/>
<dbReference type="PANTHER" id="PTHR42883:SF2">
    <property type="entry name" value="THYMIDYLYLTRANSFERASE"/>
    <property type="match status" value="1"/>
</dbReference>
<name>A0A3R9R8R5_9CREN</name>
<gene>
    <name evidence="2" type="ORF">D6D85_02520</name>
</gene>
<dbReference type="EC" id="2.7.7.24" evidence="2"/>
<comment type="caution">
    <text evidence="2">The sequence shown here is derived from an EMBL/GenBank/DDBJ whole genome shotgun (WGS) entry which is preliminary data.</text>
</comment>